<organism evidence="3 4">
    <name type="scientific">Massilia violaceinigra</name>
    <dbReference type="NCBI Taxonomy" id="2045208"/>
    <lineage>
        <taxon>Bacteria</taxon>
        <taxon>Pseudomonadati</taxon>
        <taxon>Pseudomonadota</taxon>
        <taxon>Betaproteobacteria</taxon>
        <taxon>Burkholderiales</taxon>
        <taxon>Oxalobacteraceae</taxon>
        <taxon>Telluria group</taxon>
        <taxon>Massilia</taxon>
    </lineage>
</organism>
<evidence type="ECO:0000256" key="2">
    <source>
        <dbReference type="SAM" id="SignalP"/>
    </source>
</evidence>
<gene>
    <name evidence="3" type="ORF">CR152_31625</name>
</gene>
<dbReference type="RefSeq" id="WP_099881704.1">
    <property type="nucleotide sequence ID" value="NZ_CP024608.1"/>
</dbReference>
<evidence type="ECO:0000313" key="4">
    <source>
        <dbReference type="Proteomes" id="UP000229897"/>
    </source>
</evidence>
<dbReference type="KEGG" id="mass:CR152_31625"/>
<accession>A0A2D2DUA8</accession>
<keyword evidence="4" id="KW-1185">Reference proteome</keyword>
<dbReference type="EMBL" id="CP024608">
    <property type="protein sequence ID" value="ATQ78561.1"/>
    <property type="molecule type" value="Genomic_DNA"/>
</dbReference>
<sequence>MTQRTSLYLAIPLAGALLLTACGGGSDPVPVKAADPVVPTPTPTPTPDPIPNPTPEPASVTVPGVAEPDPSASGVFITPFVQRARQSTCGQYYNRLFVVDHKYVFAGQNGSCDVNTDREVLFGSTPDVRLCTSYYGRLGGKESCADPMLTGLFEKLWGMQTSPKLLPAGTKTEEIFFLPMDGSRLALTPLAQDNASGIKEPRHLVIRDAATLAAVWAEHTNGGASPAARPVVHFENEMAIAVFAGSRGGSCGEFGIRAVRVSGDKLVAEYEHRSGPPGIACPQIVTTPMQIVMVDRSYASVTFDKVAPLRVAFKPIEGARKSQMHERTQLVIKDAQGWAALWKRHDGVTPPPDVDFGKHMVLFATTGARPVEAYKLAVSDVERIGGKLRVTTVEKTMGRYSMGPAPAAITNAWAAAVVERSDEPVEFVEQLSYYR</sequence>
<name>A0A2D2DUA8_9BURK</name>
<reference evidence="3" key="1">
    <citation type="submission" date="2017-10" db="EMBL/GenBank/DDBJ databases">
        <title>Massilia psychrophilum sp. nov., a novel purple-pigmented bacterium isolated from Tianshan glacier, Xinjiang Municipality, China.</title>
        <authorList>
            <person name="Wang H."/>
        </authorList>
    </citation>
    <scope>NUCLEOTIDE SEQUENCE [LARGE SCALE GENOMIC DNA]</scope>
    <source>
        <strain evidence="3">B2</strain>
    </source>
</reference>
<proteinExistence type="predicted"/>
<feature type="chain" id="PRO_5013810270" evidence="2">
    <location>
        <begin position="34"/>
        <end position="435"/>
    </location>
</feature>
<keyword evidence="2" id="KW-0732">Signal</keyword>
<feature type="signal peptide" evidence="2">
    <location>
        <begin position="1"/>
        <end position="33"/>
    </location>
</feature>
<dbReference type="PROSITE" id="PS51257">
    <property type="entry name" value="PROKAR_LIPOPROTEIN"/>
    <property type="match status" value="1"/>
</dbReference>
<feature type="compositionally biased region" description="Pro residues" evidence="1">
    <location>
        <begin position="38"/>
        <end position="56"/>
    </location>
</feature>
<protein>
    <submittedName>
        <fullName evidence="3">Uncharacterized protein</fullName>
    </submittedName>
</protein>
<dbReference type="AlphaFoldDB" id="A0A2D2DUA8"/>
<evidence type="ECO:0000256" key="1">
    <source>
        <dbReference type="SAM" id="MobiDB-lite"/>
    </source>
</evidence>
<dbReference type="OrthoDB" id="8739840at2"/>
<evidence type="ECO:0000313" key="3">
    <source>
        <dbReference type="EMBL" id="ATQ78561.1"/>
    </source>
</evidence>
<feature type="region of interest" description="Disordered" evidence="1">
    <location>
        <begin position="32"/>
        <end position="62"/>
    </location>
</feature>
<dbReference type="Proteomes" id="UP000229897">
    <property type="component" value="Chromosome"/>
</dbReference>